<feature type="compositionally biased region" description="Pro residues" evidence="1">
    <location>
        <begin position="456"/>
        <end position="470"/>
    </location>
</feature>
<feature type="region of interest" description="Disordered" evidence="1">
    <location>
        <begin position="492"/>
        <end position="657"/>
    </location>
</feature>
<feature type="region of interest" description="Disordered" evidence="1">
    <location>
        <begin position="407"/>
        <end position="475"/>
    </location>
</feature>
<feature type="compositionally biased region" description="Polar residues" evidence="1">
    <location>
        <begin position="576"/>
        <end position="594"/>
    </location>
</feature>
<accession>A0ABQ8Q2K0</accession>
<name>A0ABQ8Q2K0_9AGAR</name>
<keyword evidence="2" id="KW-0812">Transmembrane</keyword>
<feature type="transmembrane region" description="Helical" evidence="2">
    <location>
        <begin position="152"/>
        <end position="172"/>
    </location>
</feature>
<proteinExistence type="predicted"/>
<sequence>MCSGHFLLFALISLLIQVGDADQHKDYSSLNNGQGKTPCDMKSDIESCSGSLEARDNFPSPNQCTCTNIYFNIWSACLFSNGDANSTVPSSNWTDTCQQQGYQMETVQYNSSNGMDLPPWTFINLTANQTFDIAEALSVATADSAPRNKIQVIAPIVVGIVVCAAFVGILIWRSKKRGSPGILLSMRVALSRGFRNGFGTRKIKAGSRDQEWVIDRPTEVNEESLEMLSNPSSRRSTGHVRLSSSSSTHFNFGGSDESTGVLPGKNLWKNSHLVRKIRGVLIMVPIPWRSAPVHVQSISPPRKFEIDASSDRTHTDSTLQNYRRAGFRNSGTRTETTESALATSRYDYYTTIHEEDEEDDDDDDSDLVLGDLNVNNEQDHLITSENNHPDLNEVMLISGSGDNFTLHSDSNYSHTSRSHRIPPSPVQPRSHSPVQSIPPPPRTPVRERHDKLSRRTPPPPRYPPPIPTDLPPIHQALHKPSVDTILQPSAVATTNDVPSSRQPQLSPPQRRHLPLPTPPDAHLSRNSPSQHSISSPPPLPVPSYTYRNDATPLPPENVDNTHPPARLPGSPPGYTITHTRNRSASTNDSSSFPVMSSPPYRPSLLPEEVLIARSDSPPPPPSTLPSPPYNATTLPNSQSELHYDPRGDTSLPLLLAPSTPPPPLLHYHHADNSHHRLMSLPTNIHGDHLRSPHSNSRSPEGERAGNDHSGLADHHGYPFEVTLSPRMHYRNFSDESLTPSTRQERNAGEAFVDSRLLIPGVVRGAGYMSSSVNASSRDLQVQRSYESFRTVFNDSQSTDNFRM</sequence>
<comment type="caution">
    <text evidence="4">The sequence shown here is derived from an EMBL/GenBank/DDBJ whole genome shotgun (WGS) entry which is preliminary data.</text>
</comment>
<protein>
    <submittedName>
        <fullName evidence="4">Uncharacterized protein</fullName>
    </submittedName>
</protein>
<feature type="compositionally biased region" description="Pro residues" evidence="1">
    <location>
        <begin position="616"/>
        <end position="628"/>
    </location>
</feature>
<dbReference type="PRINTS" id="PR01217">
    <property type="entry name" value="PRICHEXTENSN"/>
</dbReference>
<keyword evidence="3" id="KW-0732">Signal</keyword>
<feature type="signal peptide" evidence="3">
    <location>
        <begin position="1"/>
        <end position="21"/>
    </location>
</feature>
<gene>
    <name evidence="4" type="ORF">F5050DRAFT_1785713</name>
</gene>
<keyword evidence="5" id="KW-1185">Reference proteome</keyword>
<feature type="region of interest" description="Disordered" evidence="1">
    <location>
        <begin position="678"/>
        <end position="717"/>
    </location>
</feature>
<evidence type="ECO:0000256" key="2">
    <source>
        <dbReference type="SAM" id="Phobius"/>
    </source>
</evidence>
<keyword evidence="2" id="KW-0472">Membrane</keyword>
<feature type="compositionally biased region" description="Low complexity" evidence="1">
    <location>
        <begin position="498"/>
        <end position="508"/>
    </location>
</feature>
<organism evidence="4 5">
    <name type="scientific">Lentinula boryana</name>
    <dbReference type="NCBI Taxonomy" id="40481"/>
    <lineage>
        <taxon>Eukaryota</taxon>
        <taxon>Fungi</taxon>
        <taxon>Dikarya</taxon>
        <taxon>Basidiomycota</taxon>
        <taxon>Agaricomycotina</taxon>
        <taxon>Agaricomycetes</taxon>
        <taxon>Agaricomycetidae</taxon>
        <taxon>Agaricales</taxon>
        <taxon>Marasmiineae</taxon>
        <taxon>Omphalotaceae</taxon>
        <taxon>Lentinula</taxon>
    </lineage>
</organism>
<evidence type="ECO:0000256" key="3">
    <source>
        <dbReference type="SAM" id="SignalP"/>
    </source>
</evidence>
<reference evidence="4" key="1">
    <citation type="submission" date="2022-08" db="EMBL/GenBank/DDBJ databases">
        <authorList>
            <consortium name="DOE Joint Genome Institute"/>
            <person name="Min B."/>
            <person name="Riley R."/>
            <person name="Sierra-Patev S."/>
            <person name="Naranjo-Ortiz M."/>
            <person name="Looney B."/>
            <person name="Konkel Z."/>
            <person name="Slot J.C."/>
            <person name="Sakamoto Y."/>
            <person name="Steenwyk J.L."/>
            <person name="Rokas A."/>
            <person name="Carro J."/>
            <person name="Camarero S."/>
            <person name="Ferreira P."/>
            <person name="Molpeceres G."/>
            <person name="Ruiz-Duenas F.J."/>
            <person name="Serrano A."/>
            <person name="Henrissat B."/>
            <person name="Drula E."/>
            <person name="Hughes K.W."/>
            <person name="Mata J.L."/>
            <person name="Ishikawa N.K."/>
            <person name="Vargas-Isla R."/>
            <person name="Ushijima S."/>
            <person name="Smith C.A."/>
            <person name="Ahrendt S."/>
            <person name="Andreopoulos W."/>
            <person name="He G."/>
            <person name="Labutti K."/>
            <person name="Lipzen A."/>
            <person name="Ng V."/>
            <person name="Sandor L."/>
            <person name="Barry K."/>
            <person name="Martinez A.T."/>
            <person name="Xiao Y."/>
            <person name="Gibbons J.G."/>
            <person name="Terashima K."/>
            <person name="Hibbett D.S."/>
            <person name="Grigoriev I.V."/>
        </authorList>
    </citation>
    <scope>NUCLEOTIDE SEQUENCE</scope>
    <source>
        <strain evidence="4">TFB10827</strain>
    </source>
</reference>
<feature type="compositionally biased region" description="Polar residues" evidence="1">
    <location>
        <begin position="629"/>
        <end position="640"/>
    </location>
</feature>
<feature type="compositionally biased region" description="Basic and acidic residues" evidence="1">
    <location>
        <begin position="699"/>
        <end position="717"/>
    </location>
</feature>
<feature type="chain" id="PRO_5045323820" evidence="3">
    <location>
        <begin position="22"/>
        <end position="803"/>
    </location>
</feature>
<evidence type="ECO:0000313" key="4">
    <source>
        <dbReference type="EMBL" id="KAJ3992922.1"/>
    </source>
</evidence>
<dbReference type="Proteomes" id="UP001163828">
    <property type="component" value="Unassembled WGS sequence"/>
</dbReference>
<evidence type="ECO:0000256" key="1">
    <source>
        <dbReference type="SAM" id="MobiDB-lite"/>
    </source>
</evidence>
<dbReference type="EMBL" id="MU790809">
    <property type="protein sequence ID" value="KAJ3992922.1"/>
    <property type="molecule type" value="Genomic_DNA"/>
</dbReference>
<evidence type="ECO:0000313" key="5">
    <source>
        <dbReference type="Proteomes" id="UP001163828"/>
    </source>
</evidence>
<keyword evidence="2" id="KW-1133">Transmembrane helix</keyword>